<dbReference type="EMBL" id="GBRH01223991">
    <property type="protein sequence ID" value="JAD73904.1"/>
    <property type="molecule type" value="Transcribed_RNA"/>
</dbReference>
<feature type="compositionally biased region" description="Basic residues" evidence="1">
    <location>
        <begin position="17"/>
        <end position="27"/>
    </location>
</feature>
<sequence length="27" mass="3028">MPVGEDVIQDRSDRHRAVAHGLKRVGE</sequence>
<organism evidence="2">
    <name type="scientific">Arundo donax</name>
    <name type="common">Giant reed</name>
    <name type="synonym">Donax arundinaceus</name>
    <dbReference type="NCBI Taxonomy" id="35708"/>
    <lineage>
        <taxon>Eukaryota</taxon>
        <taxon>Viridiplantae</taxon>
        <taxon>Streptophyta</taxon>
        <taxon>Embryophyta</taxon>
        <taxon>Tracheophyta</taxon>
        <taxon>Spermatophyta</taxon>
        <taxon>Magnoliopsida</taxon>
        <taxon>Liliopsida</taxon>
        <taxon>Poales</taxon>
        <taxon>Poaceae</taxon>
        <taxon>PACMAD clade</taxon>
        <taxon>Arundinoideae</taxon>
        <taxon>Arundineae</taxon>
        <taxon>Arundo</taxon>
    </lineage>
</organism>
<feature type="region of interest" description="Disordered" evidence="1">
    <location>
        <begin position="1"/>
        <end position="27"/>
    </location>
</feature>
<reference evidence="2" key="2">
    <citation type="journal article" date="2015" name="Data Brief">
        <title>Shoot transcriptome of the giant reed, Arundo donax.</title>
        <authorList>
            <person name="Barrero R.A."/>
            <person name="Guerrero F.D."/>
            <person name="Moolhuijzen P."/>
            <person name="Goolsby J.A."/>
            <person name="Tidwell J."/>
            <person name="Bellgard S.E."/>
            <person name="Bellgard M.I."/>
        </authorList>
    </citation>
    <scope>NUCLEOTIDE SEQUENCE</scope>
    <source>
        <tissue evidence="2">Shoot tissue taken approximately 20 cm above the soil surface</tissue>
    </source>
</reference>
<proteinExistence type="predicted"/>
<evidence type="ECO:0000256" key="1">
    <source>
        <dbReference type="SAM" id="MobiDB-lite"/>
    </source>
</evidence>
<name>A0A0A9CC49_ARUDO</name>
<protein>
    <submittedName>
        <fullName evidence="2">Uncharacterized protein</fullName>
    </submittedName>
</protein>
<dbReference type="AlphaFoldDB" id="A0A0A9CC49"/>
<accession>A0A0A9CC49</accession>
<reference evidence="2" key="1">
    <citation type="submission" date="2014-09" db="EMBL/GenBank/DDBJ databases">
        <authorList>
            <person name="Magalhaes I.L.F."/>
            <person name="Oliveira U."/>
            <person name="Santos F.R."/>
            <person name="Vidigal T.H.D.A."/>
            <person name="Brescovit A.D."/>
            <person name="Santos A.J."/>
        </authorList>
    </citation>
    <scope>NUCLEOTIDE SEQUENCE</scope>
    <source>
        <tissue evidence="2">Shoot tissue taken approximately 20 cm above the soil surface</tissue>
    </source>
</reference>
<evidence type="ECO:0000313" key="2">
    <source>
        <dbReference type="EMBL" id="JAD73904.1"/>
    </source>
</evidence>